<sequence>MSLFPKWRGVLELPPLPERKKRIGSNIVIQRVFGGATCKAKIADSQLPGHDLVTTDLAAPYSEILLRRKGARRVAASMPVVVSPDIEDFEAIPERFSLEWDALGHLQAYADSPEAVLQAWTNKFDFRTEDDAAGLPGLRAPQIGALHAISAHFAVGSAFEAATVVLPTGTGKTETMLATQVYRRLPRTLVLVPSDTLRSQIAGKFISLGVLPAAGVVPKEIARPRVAVITGGIKTADEAQELIESANVIIALPNALQASDEAAVTCLADACSDLIVDEAHHITAATWSAVRERFASKRIIQFTATPFRRDGKRIDGKIIFNYKLGDAQAADYYRPINLRTVEEYGDQDVRDHAIAAEAIAALKHDRDELGLDHLLMARTRTKERAERVAAIYARLSPELRPVLVYSGPGRALANKEALARLLDRGPDGSRIVVCVDMLGEGYDLPNLKVAALHDTHKSLAVTLQFIGRFTRKGATGTIGEATVVTNVADPDAEAKLASLYAEGADWDQLIKRLSEEQVDRELRLQDVVFGLKAAGDLHAQLSLWNLRPALSAQIFRTTCQDWSPLEYQSVLPTGAESWFAYDEKDNVLVAVVCRSEEVNWGNYQNVLDTIYDLLIIRWDKAAGALWLYASDYNALRSERMARAVTDEATELVSGMPIFNILNNVELPLVKSLGSSRIGAISFTSYFGPNVTEGLASIEKAESSLNNIACLGYEGGERVLWGGTQRRGKVWQQKSGTVADWINWTSATWAKVCSEDELESNITRGFLRPERISRPHVSHPISAQWGEQAQMRFNDRQFVIFGDQEVPLFAVNLDVAGVEPNDSIVIKIVSDGPSSEYRLSISESLPGGYRHERVSGPAVSFRKGNDPAVPLEEYLQKDPFIIRYADGTYSYNCYHIPANLNAGRYEREKLESWNWNGVPLNKESMHKSQDKATIQYRTYEHLEAGYDVVFNDDGCGEAADLICLKDQDDETIRLCLVHCKGAHEGRISQDIRNFYTVCGQAQKSITAKHVGLPTLYQDLKRRQESWVRDGKSRFLKGDMKKLSYFKEKARRAKLEFEVVLVQPGASIRLSITHIFGLIGRACLTDTRRDSLSSTSSSATGVSWAGFSLFS</sequence>
<dbReference type="SUPFAM" id="SSF52540">
    <property type="entry name" value="P-loop containing nucleoside triphosphate hydrolases"/>
    <property type="match status" value="1"/>
</dbReference>
<dbReference type="GO" id="GO:0003677">
    <property type="term" value="F:DNA binding"/>
    <property type="evidence" value="ECO:0007669"/>
    <property type="project" value="InterPro"/>
</dbReference>
<protein>
    <submittedName>
        <fullName evidence="3">DEAD/DEAH box helicase</fullName>
    </submittedName>
</protein>
<dbReference type="Gene3D" id="3.40.50.300">
    <property type="entry name" value="P-loop containing nucleotide triphosphate hydrolases"/>
    <property type="match status" value="2"/>
</dbReference>
<dbReference type="EMBL" id="VOSK01000328">
    <property type="protein sequence ID" value="MPR30215.1"/>
    <property type="molecule type" value="Genomic_DNA"/>
</dbReference>
<dbReference type="InterPro" id="IPR006935">
    <property type="entry name" value="Helicase/UvrB_N"/>
</dbReference>
<feature type="domain" description="Helicase C-terminal" evidence="2">
    <location>
        <begin position="361"/>
        <end position="535"/>
    </location>
</feature>
<dbReference type="CDD" id="cd17926">
    <property type="entry name" value="DEXHc_RE"/>
    <property type="match status" value="1"/>
</dbReference>
<dbReference type="PROSITE" id="PS51192">
    <property type="entry name" value="HELICASE_ATP_BIND_1"/>
    <property type="match status" value="1"/>
</dbReference>
<keyword evidence="3" id="KW-0547">Nucleotide-binding</keyword>
<evidence type="ECO:0000259" key="1">
    <source>
        <dbReference type="PROSITE" id="PS51192"/>
    </source>
</evidence>
<name>A0A5N7MT91_9HYPH</name>
<dbReference type="SMART" id="SM00487">
    <property type="entry name" value="DEXDc"/>
    <property type="match status" value="1"/>
</dbReference>
<dbReference type="InterPro" id="IPR001650">
    <property type="entry name" value="Helicase_C-like"/>
</dbReference>
<dbReference type="Pfam" id="PF04851">
    <property type="entry name" value="ResIII"/>
    <property type="match status" value="1"/>
</dbReference>
<dbReference type="PANTHER" id="PTHR47396">
    <property type="entry name" value="TYPE I RESTRICTION ENZYME ECOKI R PROTEIN"/>
    <property type="match status" value="1"/>
</dbReference>
<accession>A0A5N7MT91</accession>
<reference evidence="3 4" key="1">
    <citation type="journal article" date="2019" name="Syst. Appl. Microbiol.">
        <title>Microvirga tunisiensis sp. nov., a root nodule symbiotic bacterium isolated from Lupinus micranthus and L. luteus grown in Northern Tunisia.</title>
        <authorList>
            <person name="Msaddak A."/>
            <person name="Rejili M."/>
            <person name="Duran D."/>
            <person name="Mars M."/>
            <person name="Palacios J.M."/>
            <person name="Ruiz-Argueso T."/>
            <person name="Rey L."/>
            <person name="Imperial J."/>
        </authorList>
    </citation>
    <scope>NUCLEOTIDE SEQUENCE [LARGE SCALE GENOMIC DNA]</scope>
    <source>
        <strain evidence="3 4">Lmie10</strain>
    </source>
</reference>
<keyword evidence="3" id="KW-0378">Hydrolase</keyword>
<proteinExistence type="predicted"/>
<keyword evidence="3" id="KW-0067">ATP-binding</keyword>
<dbReference type="InterPro" id="IPR027417">
    <property type="entry name" value="P-loop_NTPase"/>
</dbReference>
<organism evidence="3 4">
    <name type="scientific">Microvirga tunisiensis</name>
    <dbReference type="NCBI Taxonomy" id="2108360"/>
    <lineage>
        <taxon>Bacteria</taxon>
        <taxon>Pseudomonadati</taxon>
        <taxon>Pseudomonadota</taxon>
        <taxon>Alphaproteobacteria</taxon>
        <taxon>Hyphomicrobiales</taxon>
        <taxon>Methylobacteriaceae</taxon>
        <taxon>Microvirga</taxon>
    </lineage>
</organism>
<keyword evidence="4" id="KW-1185">Reference proteome</keyword>
<feature type="domain" description="Helicase ATP-binding" evidence="1">
    <location>
        <begin position="153"/>
        <end position="324"/>
    </location>
</feature>
<dbReference type="InterPro" id="IPR014001">
    <property type="entry name" value="Helicase_ATP-bd"/>
</dbReference>
<dbReference type="GO" id="GO:0004386">
    <property type="term" value="F:helicase activity"/>
    <property type="evidence" value="ECO:0007669"/>
    <property type="project" value="UniProtKB-KW"/>
</dbReference>
<dbReference type="PROSITE" id="PS51194">
    <property type="entry name" value="HELICASE_CTER"/>
    <property type="match status" value="1"/>
</dbReference>
<feature type="non-terminal residue" evidence="3">
    <location>
        <position position="1109"/>
    </location>
</feature>
<dbReference type="GO" id="GO:0005829">
    <property type="term" value="C:cytosol"/>
    <property type="evidence" value="ECO:0007669"/>
    <property type="project" value="TreeGrafter"/>
</dbReference>
<dbReference type="SMART" id="SM00490">
    <property type="entry name" value="HELICc"/>
    <property type="match status" value="1"/>
</dbReference>
<evidence type="ECO:0000259" key="2">
    <source>
        <dbReference type="PROSITE" id="PS51194"/>
    </source>
</evidence>
<dbReference type="PANTHER" id="PTHR47396:SF1">
    <property type="entry name" value="ATP-DEPENDENT HELICASE IRC3-RELATED"/>
    <property type="match status" value="1"/>
</dbReference>
<dbReference type="GO" id="GO:0005524">
    <property type="term" value="F:ATP binding"/>
    <property type="evidence" value="ECO:0007669"/>
    <property type="project" value="InterPro"/>
</dbReference>
<evidence type="ECO:0000313" key="3">
    <source>
        <dbReference type="EMBL" id="MPR30215.1"/>
    </source>
</evidence>
<dbReference type="InterPro" id="IPR050742">
    <property type="entry name" value="Helicase_Restrict-Modif_Enz"/>
</dbReference>
<dbReference type="Proteomes" id="UP000403266">
    <property type="component" value="Unassembled WGS sequence"/>
</dbReference>
<comment type="caution">
    <text evidence="3">The sequence shown here is derived from an EMBL/GenBank/DDBJ whole genome shotgun (WGS) entry which is preliminary data.</text>
</comment>
<dbReference type="OrthoDB" id="5194627at2"/>
<gene>
    <name evidence="3" type="ORF">FS320_35535</name>
</gene>
<dbReference type="AlphaFoldDB" id="A0A5N7MT91"/>
<dbReference type="GO" id="GO:0016787">
    <property type="term" value="F:hydrolase activity"/>
    <property type="evidence" value="ECO:0007669"/>
    <property type="project" value="InterPro"/>
</dbReference>
<keyword evidence="3" id="KW-0347">Helicase</keyword>
<evidence type="ECO:0000313" key="4">
    <source>
        <dbReference type="Proteomes" id="UP000403266"/>
    </source>
</evidence>